<accession>A0AAE4CP86</accession>
<dbReference type="AlphaFoldDB" id="A0AAE4CP86"/>
<gene>
    <name evidence="1" type="ORF">JOF55_004873</name>
</gene>
<proteinExistence type="predicted"/>
<dbReference type="RefSeq" id="WP_310278982.1">
    <property type="nucleotide sequence ID" value="NZ_JAVDXW010000002.1"/>
</dbReference>
<dbReference type="SUPFAM" id="SSF56349">
    <property type="entry name" value="DNA breaking-rejoining enzymes"/>
    <property type="match status" value="1"/>
</dbReference>
<dbReference type="Proteomes" id="UP001180845">
    <property type="component" value="Unassembled WGS sequence"/>
</dbReference>
<sequence>MLDEETSVERLGRWFADRWGKSAAATANARLDALRSAAAWWRMLYETAARAEEVLALDVDELDLRNRRARVPP</sequence>
<evidence type="ECO:0000313" key="2">
    <source>
        <dbReference type="Proteomes" id="UP001180845"/>
    </source>
</evidence>
<name>A0AAE4CP86_9ACTN</name>
<protein>
    <submittedName>
        <fullName evidence="1">Integrase</fullName>
    </submittedName>
</protein>
<dbReference type="EMBL" id="JAVDXW010000002">
    <property type="protein sequence ID" value="MDR7304629.1"/>
    <property type="molecule type" value="Genomic_DNA"/>
</dbReference>
<comment type="caution">
    <text evidence="1">The sequence shown here is derived from an EMBL/GenBank/DDBJ whole genome shotgun (WGS) entry which is preliminary data.</text>
</comment>
<keyword evidence="2" id="KW-1185">Reference proteome</keyword>
<evidence type="ECO:0000313" key="1">
    <source>
        <dbReference type="EMBL" id="MDR7304629.1"/>
    </source>
</evidence>
<dbReference type="GO" id="GO:0003677">
    <property type="term" value="F:DNA binding"/>
    <property type="evidence" value="ECO:0007669"/>
    <property type="project" value="InterPro"/>
</dbReference>
<reference evidence="1" key="1">
    <citation type="submission" date="2023-07" db="EMBL/GenBank/DDBJ databases">
        <title>Sequencing the genomes of 1000 actinobacteria strains.</title>
        <authorList>
            <person name="Klenk H.-P."/>
        </authorList>
    </citation>
    <scope>NUCLEOTIDE SEQUENCE</scope>
    <source>
        <strain evidence="1">DSM 45977</strain>
    </source>
</reference>
<dbReference type="InterPro" id="IPR011010">
    <property type="entry name" value="DNA_brk_join_enz"/>
</dbReference>
<organism evidence="1 2">
    <name type="scientific">Haloactinomyces albus</name>
    <dbReference type="NCBI Taxonomy" id="1352928"/>
    <lineage>
        <taxon>Bacteria</taxon>
        <taxon>Bacillati</taxon>
        <taxon>Actinomycetota</taxon>
        <taxon>Actinomycetes</taxon>
        <taxon>Actinopolysporales</taxon>
        <taxon>Actinopolysporaceae</taxon>
        <taxon>Haloactinomyces</taxon>
    </lineage>
</organism>